<feature type="transmembrane region" description="Helical" evidence="1">
    <location>
        <begin position="393"/>
        <end position="415"/>
    </location>
</feature>
<keyword evidence="1" id="KW-0472">Membrane</keyword>
<feature type="transmembrane region" description="Helical" evidence="1">
    <location>
        <begin position="174"/>
        <end position="194"/>
    </location>
</feature>
<feature type="transmembrane region" description="Helical" evidence="1">
    <location>
        <begin position="461"/>
        <end position="481"/>
    </location>
</feature>
<evidence type="ECO:0000256" key="1">
    <source>
        <dbReference type="SAM" id="Phobius"/>
    </source>
</evidence>
<keyword evidence="3" id="KW-1185">Reference proteome</keyword>
<feature type="transmembrane region" description="Helical" evidence="1">
    <location>
        <begin position="145"/>
        <end position="167"/>
    </location>
</feature>
<organism evidence="2 3">
    <name type="scientific">Sutcliffiella rhizosphaerae</name>
    <dbReference type="NCBI Taxonomy" id="2880967"/>
    <lineage>
        <taxon>Bacteria</taxon>
        <taxon>Bacillati</taxon>
        <taxon>Bacillota</taxon>
        <taxon>Bacilli</taxon>
        <taxon>Bacillales</taxon>
        <taxon>Bacillaceae</taxon>
        <taxon>Sutcliffiella</taxon>
    </lineage>
</organism>
<keyword evidence="1" id="KW-0812">Transmembrane</keyword>
<sequence length="490" mass="57307">MKILIWQHLNLLMTKALILFIAIFTLTAVGDRKTYDGSFSLFVLYLITDHYVIIFLMTPFFLLCLSKLYNEPRMVELIRTEKFYRFMFTKWLAITLFSFIFAGIIVLVSMMVSIGLPLNNNWQSSLDAEMMQYFMSTFSNPVQGVLYSVLYLFVGYSFIGCTFVTMVHFFSRKATYFCIGLLYIVMILSIKVPWMGNIPFIGINRYIVLHHNFTGNYSIWWTIFAMVLLSLFQIYSILRFWFWSPGNAKKLKKGLFTYYTRILWTPKLVSIWCTSITILAVTKAAFIEETLNDYFMRFFYGLPIGSMHVLTWLEQMIYIGTPMYTFGIFVQAWCYPRYVSLFMRIQKKSAWGRVVLGHTLLLAVVYVILSVSILLIIGILFDKTLVIDWYLLSYIVLIKILELSCMMTLLLVLFIVTNRVTLSFLTTMSLYLINVLPINWLSYNVAGSGQLARMEEMGRTMLEMAIVSFIVLCCMVITIRWKSYKYFERG</sequence>
<comment type="caution">
    <text evidence="2">The sequence shown here is derived from an EMBL/GenBank/DDBJ whole genome shotgun (WGS) entry which is preliminary data.</text>
</comment>
<gene>
    <name evidence="2" type="ORF">BACCIP111883_03894</name>
</gene>
<feature type="transmembrane region" description="Helical" evidence="1">
    <location>
        <begin position="422"/>
        <end position="441"/>
    </location>
</feature>
<evidence type="ECO:0008006" key="4">
    <source>
        <dbReference type="Google" id="ProtNLM"/>
    </source>
</evidence>
<feature type="transmembrane region" description="Helical" evidence="1">
    <location>
        <begin position="355"/>
        <end position="381"/>
    </location>
</feature>
<protein>
    <recommendedName>
        <fullName evidence="4">ABC transporter permease</fullName>
    </recommendedName>
</protein>
<reference evidence="2 3" key="1">
    <citation type="submission" date="2021-10" db="EMBL/GenBank/DDBJ databases">
        <authorList>
            <person name="Criscuolo A."/>
        </authorList>
    </citation>
    <scope>NUCLEOTIDE SEQUENCE [LARGE SCALE GENOMIC DNA]</scope>
    <source>
        <strain evidence="3">CIP 111883</strain>
    </source>
</reference>
<evidence type="ECO:0000313" key="3">
    <source>
        <dbReference type="Proteomes" id="UP000789833"/>
    </source>
</evidence>
<feature type="transmembrane region" description="Helical" evidence="1">
    <location>
        <begin position="91"/>
        <end position="116"/>
    </location>
</feature>
<dbReference type="EMBL" id="CAKJTJ010000035">
    <property type="protein sequence ID" value="CAG9623098.1"/>
    <property type="molecule type" value="Genomic_DNA"/>
</dbReference>
<dbReference type="Proteomes" id="UP000789833">
    <property type="component" value="Unassembled WGS sequence"/>
</dbReference>
<proteinExistence type="predicted"/>
<feature type="transmembrane region" description="Helical" evidence="1">
    <location>
        <begin position="219"/>
        <end position="242"/>
    </location>
</feature>
<accession>A0ABN8ACY1</accession>
<feature type="transmembrane region" description="Helical" evidence="1">
    <location>
        <begin position="263"/>
        <end position="287"/>
    </location>
</feature>
<keyword evidence="1" id="KW-1133">Transmembrane helix</keyword>
<evidence type="ECO:0000313" key="2">
    <source>
        <dbReference type="EMBL" id="CAG9623098.1"/>
    </source>
</evidence>
<feature type="transmembrane region" description="Helical" evidence="1">
    <location>
        <begin position="12"/>
        <end position="30"/>
    </location>
</feature>
<feature type="transmembrane region" description="Helical" evidence="1">
    <location>
        <begin position="316"/>
        <end position="335"/>
    </location>
</feature>
<dbReference type="RefSeq" id="WP_230504233.1">
    <property type="nucleotide sequence ID" value="NZ_CAKJTJ010000035.1"/>
</dbReference>
<name>A0ABN8ACY1_9BACI</name>
<feature type="transmembrane region" description="Helical" evidence="1">
    <location>
        <begin position="50"/>
        <end position="70"/>
    </location>
</feature>